<dbReference type="OrthoDB" id="10453467at2759"/>
<dbReference type="EMBL" id="JPKZ01001065">
    <property type="protein sequence ID" value="KHN84152.1"/>
    <property type="molecule type" value="Genomic_DNA"/>
</dbReference>
<evidence type="ECO:0000313" key="1">
    <source>
        <dbReference type="EMBL" id="KHN84152.1"/>
    </source>
</evidence>
<evidence type="ECO:0000313" key="2">
    <source>
        <dbReference type="Proteomes" id="UP000031036"/>
    </source>
</evidence>
<protein>
    <submittedName>
        <fullName evidence="1">Uncharacterized protein</fullName>
    </submittedName>
</protein>
<gene>
    <name evidence="1" type="ORF">Tcan_17940</name>
</gene>
<reference evidence="1 2" key="1">
    <citation type="submission" date="2014-11" db="EMBL/GenBank/DDBJ databases">
        <title>Genetic blueprint of the zoonotic pathogen Toxocara canis.</title>
        <authorList>
            <person name="Zhu X.-Q."/>
            <person name="Korhonen P.K."/>
            <person name="Cai H."/>
            <person name="Young N.D."/>
            <person name="Nejsum P."/>
            <person name="von Samson-Himmelstjerna G."/>
            <person name="Boag P.R."/>
            <person name="Tan P."/>
            <person name="Li Q."/>
            <person name="Min J."/>
            <person name="Yang Y."/>
            <person name="Wang X."/>
            <person name="Fang X."/>
            <person name="Hall R.S."/>
            <person name="Hofmann A."/>
            <person name="Sternberg P.W."/>
            <person name="Jex A.R."/>
            <person name="Gasser R.B."/>
        </authorList>
    </citation>
    <scope>NUCLEOTIDE SEQUENCE [LARGE SCALE GENOMIC DNA]</scope>
    <source>
        <strain evidence="1">PN_DK_2014</strain>
    </source>
</reference>
<name>A0A0B2VRX3_TOXCA</name>
<dbReference type="AlphaFoldDB" id="A0A0B2VRX3"/>
<accession>A0A0B2VRX3</accession>
<sequence length="354" mass="40172">DELQTISVVDLRTRIQQSVWTYLTKAFTVITNGRSNGPVVSLSKKSDGFDGSQRKMIDFFNERFITMMPARNGKQIYREIARRLNAVERYKSNQAGRFIMLRFDDDNADVCCAYYTNVDDFTKPPLQSHTPFREILNTRGGFWNFMKYPFSMKFNYIIQIIDSNELRGSANANSSLYNDEVNSAGDTQRNGLSTFAEPYEWNAHPAAWLPPDPALVTGPSHSVPFYPQQPLSSSCHYEQGQGGMIGERVSPSDCAWTRCTSSTSDTVSAVTEARNVRMESIEKCAFARRHIRSIFVGREDNEVGGEIFAHAEEYEVHAKTGQRRETREIEDAETLSGVFDKCSINTFGESTRRM</sequence>
<comment type="caution">
    <text evidence="1">The sequence shown here is derived from an EMBL/GenBank/DDBJ whole genome shotgun (WGS) entry which is preliminary data.</text>
</comment>
<keyword evidence="2" id="KW-1185">Reference proteome</keyword>
<organism evidence="1 2">
    <name type="scientific">Toxocara canis</name>
    <name type="common">Canine roundworm</name>
    <dbReference type="NCBI Taxonomy" id="6265"/>
    <lineage>
        <taxon>Eukaryota</taxon>
        <taxon>Metazoa</taxon>
        <taxon>Ecdysozoa</taxon>
        <taxon>Nematoda</taxon>
        <taxon>Chromadorea</taxon>
        <taxon>Rhabditida</taxon>
        <taxon>Spirurina</taxon>
        <taxon>Ascaridomorpha</taxon>
        <taxon>Ascaridoidea</taxon>
        <taxon>Toxocaridae</taxon>
        <taxon>Toxocara</taxon>
    </lineage>
</organism>
<feature type="non-terminal residue" evidence="1">
    <location>
        <position position="1"/>
    </location>
</feature>
<proteinExistence type="predicted"/>
<dbReference type="Proteomes" id="UP000031036">
    <property type="component" value="Unassembled WGS sequence"/>
</dbReference>